<keyword evidence="4" id="KW-1185">Reference proteome</keyword>
<evidence type="ECO:0000256" key="1">
    <source>
        <dbReference type="SAM" id="MobiDB-lite"/>
    </source>
</evidence>
<dbReference type="Gene3D" id="2.60.120.740">
    <property type="match status" value="1"/>
</dbReference>
<evidence type="ECO:0008006" key="5">
    <source>
        <dbReference type="Google" id="ProtNLM"/>
    </source>
</evidence>
<name>T1F0I0_HELRO</name>
<dbReference type="PANTHER" id="PTHR46780">
    <property type="entry name" value="PROTEIN EVA-1"/>
    <property type="match status" value="1"/>
</dbReference>
<accession>T1F0I0</accession>
<dbReference type="InParanoid" id="T1F0I0"/>
<dbReference type="CTD" id="20202330"/>
<feature type="compositionally biased region" description="Low complexity" evidence="1">
    <location>
        <begin position="14"/>
        <end position="33"/>
    </location>
</feature>
<dbReference type="KEGG" id="hro:HELRODRAFT_168373"/>
<dbReference type="InterPro" id="IPR043159">
    <property type="entry name" value="Lectin_gal-bd_sf"/>
</dbReference>
<sequence length="483" mass="54949">METVNITCSHRTASSSSSSSSSSYSSSSSSSFSLSKPLKSVVLMTLAKYGRMELGKCVQRNLGFLGCFDDVTKVLDERCSGREKCIFKLPDPIMFTFQTCPHDVTPYLHVEYSCLPVEDDGNICQSQTVKSTLQSQYISSEILTSEIDKKDNRRVNTNLNNFVSSSSNCAFIIEASPGQQINLTILNFFSNQYISKNNNYNGANKNIISGNNHRINSSTARADDKVDIFHYQPDAPKTSSIARRHEPLTPRDDNYDEKEVGFYRNDSSVFKNLQQIVKTNSINLSVFNTSTKFLQIKKRDLSELFNPSKTFKIAPNRQTPVPSNHPNSPLHLAQVASSPTLTRERFPPHHSPYQQSYFQHSQQLCIVLGYAIEIVPDTHNNNNHNNVYEKNNNLKVKRNVNYTSSELTNKSQLRNKHDENVKKFQANVERSQQPERQKEITFRREEKTFLCSASTKRFFLAPSGRRHIHTSLEYPLKIPRSTT</sequence>
<feature type="region of interest" description="Disordered" evidence="1">
    <location>
        <begin position="1"/>
        <end position="33"/>
    </location>
</feature>
<protein>
    <recommendedName>
        <fullName evidence="5">SUEL-type lectin domain-containing protein</fullName>
    </recommendedName>
</protein>
<dbReference type="Proteomes" id="UP000015101">
    <property type="component" value="Unassembled WGS sequence"/>
</dbReference>
<organism evidence="3 4">
    <name type="scientific">Helobdella robusta</name>
    <name type="common">Californian leech</name>
    <dbReference type="NCBI Taxonomy" id="6412"/>
    <lineage>
        <taxon>Eukaryota</taxon>
        <taxon>Metazoa</taxon>
        <taxon>Spiralia</taxon>
        <taxon>Lophotrochozoa</taxon>
        <taxon>Annelida</taxon>
        <taxon>Clitellata</taxon>
        <taxon>Hirudinea</taxon>
        <taxon>Rhynchobdellida</taxon>
        <taxon>Glossiphoniidae</taxon>
        <taxon>Helobdella</taxon>
    </lineage>
</organism>
<evidence type="ECO:0000313" key="4">
    <source>
        <dbReference type="Proteomes" id="UP000015101"/>
    </source>
</evidence>
<dbReference type="GeneID" id="20202330"/>
<feature type="compositionally biased region" description="Polar residues" evidence="1">
    <location>
        <begin position="1"/>
        <end position="13"/>
    </location>
</feature>
<reference evidence="4" key="1">
    <citation type="submission" date="2012-12" db="EMBL/GenBank/DDBJ databases">
        <authorList>
            <person name="Hellsten U."/>
            <person name="Grimwood J."/>
            <person name="Chapman J.A."/>
            <person name="Shapiro H."/>
            <person name="Aerts A."/>
            <person name="Otillar R.P."/>
            <person name="Terry A.Y."/>
            <person name="Boore J.L."/>
            <person name="Simakov O."/>
            <person name="Marletaz F."/>
            <person name="Cho S.-J."/>
            <person name="Edsinger-Gonzales E."/>
            <person name="Havlak P."/>
            <person name="Kuo D.-H."/>
            <person name="Larsson T."/>
            <person name="Lv J."/>
            <person name="Arendt D."/>
            <person name="Savage R."/>
            <person name="Osoegawa K."/>
            <person name="de Jong P."/>
            <person name="Lindberg D.R."/>
            <person name="Seaver E.C."/>
            <person name="Weisblat D.A."/>
            <person name="Putnam N.H."/>
            <person name="Grigoriev I.V."/>
            <person name="Rokhsar D.S."/>
        </authorList>
    </citation>
    <scope>NUCLEOTIDE SEQUENCE</scope>
</reference>
<proteinExistence type="predicted"/>
<dbReference type="AlphaFoldDB" id="T1F0I0"/>
<evidence type="ECO:0000313" key="2">
    <source>
        <dbReference type="EMBL" id="ESO09391.1"/>
    </source>
</evidence>
<evidence type="ECO:0000313" key="3">
    <source>
        <dbReference type="EnsemblMetazoa" id="HelroP168373"/>
    </source>
</evidence>
<dbReference type="EnsemblMetazoa" id="HelroT168373">
    <property type="protein sequence ID" value="HelroP168373"/>
    <property type="gene ID" value="HelroG168373"/>
</dbReference>
<dbReference type="EMBL" id="AMQM01002955">
    <property type="status" value="NOT_ANNOTATED_CDS"/>
    <property type="molecule type" value="Genomic_DNA"/>
</dbReference>
<dbReference type="CDD" id="cd22823">
    <property type="entry name" value="Gal_Rha_Lectin"/>
    <property type="match status" value="1"/>
</dbReference>
<dbReference type="EMBL" id="KB095959">
    <property type="protein sequence ID" value="ESO09391.1"/>
    <property type="molecule type" value="Genomic_DNA"/>
</dbReference>
<dbReference type="HOGENOM" id="CLU_565355_0_0_1"/>
<reference evidence="2 4" key="2">
    <citation type="journal article" date="2013" name="Nature">
        <title>Insights into bilaterian evolution from three spiralian genomes.</title>
        <authorList>
            <person name="Simakov O."/>
            <person name="Marletaz F."/>
            <person name="Cho S.J."/>
            <person name="Edsinger-Gonzales E."/>
            <person name="Havlak P."/>
            <person name="Hellsten U."/>
            <person name="Kuo D.H."/>
            <person name="Larsson T."/>
            <person name="Lv J."/>
            <person name="Arendt D."/>
            <person name="Savage R."/>
            <person name="Osoegawa K."/>
            <person name="de Jong P."/>
            <person name="Grimwood J."/>
            <person name="Chapman J.A."/>
            <person name="Shapiro H."/>
            <person name="Aerts A."/>
            <person name="Otillar R.P."/>
            <person name="Terry A.Y."/>
            <person name="Boore J.L."/>
            <person name="Grigoriev I.V."/>
            <person name="Lindberg D.R."/>
            <person name="Seaver E.C."/>
            <person name="Weisblat D.A."/>
            <person name="Putnam N.H."/>
            <person name="Rokhsar D.S."/>
        </authorList>
    </citation>
    <scope>NUCLEOTIDE SEQUENCE</scope>
</reference>
<dbReference type="RefSeq" id="XP_009012484.1">
    <property type="nucleotide sequence ID" value="XM_009014236.1"/>
</dbReference>
<gene>
    <name evidence="3" type="primary">20202330</name>
    <name evidence="2" type="ORF">HELRODRAFT_168373</name>
</gene>
<reference evidence="3" key="3">
    <citation type="submission" date="2015-06" db="UniProtKB">
        <authorList>
            <consortium name="EnsemblMetazoa"/>
        </authorList>
    </citation>
    <scope>IDENTIFICATION</scope>
</reference>